<dbReference type="RefSeq" id="XP_016477226.1">
    <property type="nucleotide sequence ID" value="XM_016621740.1"/>
</dbReference>
<reference evidence="1" key="1">
    <citation type="submission" date="2025-08" db="UniProtKB">
        <authorList>
            <consortium name="RefSeq"/>
        </authorList>
    </citation>
    <scope>IDENTIFICATION</scope>
</reference>
<sequence>MSAYAPQVGLDEEVKRHFWEDFDKIVRGISHTEKLFIGGDFNGHIGVTSGGYDDVHGGFGFGVRNGGSTSLLDFAKAFDLVIANSSFPKKEEHLVTFQNSVARTHIDYLLLRKSDKGLCADCIGGLEGSSGGRKGDWWWSIEVQGKVEAKKVAYLKLLESVDEKVKRANRERYKMAKKEAKLAVTAAKTATFEHLYEEFGGSGGDKKLYRLAKVRERKARDLDQVKYIKDEDDRVLLDEAPIRHRWQTYFHKLLNEEGDRNIELGNLENSECRWDFEYCRRIRAQKDDEDARRMDMEYDGPAV</sequence>
<name>A0A1S4AKQ3_TOBAC</name>
<organism evidence="1">
    <name type="scientific">Nicotiana tabacum</name>
    <name type="common">Common tobacco</name>
    <dbReference type="NCBI Taxonomy" id="4097"/>
    <lineage>
        <taxon>Eukaryota</taxon>
        <taxon>Viridiplantae</taxon>
        <taxon>Streptophyta</taxon>
        <taxon>Embryophyta</taxon>
        <taxon>Tracheophyta</taxon>
        <taxon>Spermatophyta</taxon>
        <taxon>Magnoliopsida</taxon>
        <taxon>eudicotyledons</taxon>
        <taxon>Gunneridae</taxon>
        <taxon>Pentapetalae</taxon>
        <taxon>asterids</taxon>
        <taxon>lamiids</taxon>
        <taxon>Solanales</taxon>
        <taxon>Solanaceae</taxon>
        <taxon>Nicotianoideae</taxon>
        <taxon>Nicotianeae</taxon>
        <taxon>Nicotiana</taxon>
    </lineage>
</organism>
<proteinExistence type="predicted"/>
<dbReference type="PANTHER" id="PTHR23227:SF67">
    <property type="entry name" value="CRANIOFACIAL DEVELOPMENT PROTEIN 2-LIKE"/>
    <property type="match status" value="1"/>
</dbReference>
<dbReference type="InterPro" id="IPR036691">
    <property type="entry name" value="Endo/exonu/phosph_ase_sf"/>
</dbReference>
<dbReference type="InterPro" id="IPR027124">
    <property type="entry name" value="Swc5/CFDP1/2"/>
</dbReference>
<dbReference type="Gene3D" id="3.60.10.10">
    <property type="entry name" value="Endonuclease/exonuclease/phosphatase"/>
    <property type="match status" value="1"/>
</dbReference>
<accession>A0A1S4AKQ3</accession>
<protein>
    <recommendedName>
        <fullName evidence="2">Craniofacial development protein 2-like</fullName>
    </recommendedName>
</protein>
<evidence type="ECO:0000313" key="1">
    <source>
        <dbReference type="RefSeq" id="XP_016477226.1"/>
    </source>
</evidence>
<dbReference type="SUPFAM" id="SSF56219">
    <property type="entry name" value="DNase I-like"/>
    <property type="match status" value="1"/>
</dbReference>
<gene>
    <name evidence="1" type="primary">LOC107798709</name>
</gene>
<dbReference type="PaxDb" id="4097-A0A1S4AKQ3"/>
<dbReference type="STRING" id="4097.A0A1S4AKQ3"/>
<dbReference type="AlphaFoldDB" id="A0A1S4AKQ3"/>
<dbReference type="KEGG" id="nta:107798709"/>
<evidence type="ECO:0008006" key="2">
    <source>
        <dbReference type="Google" id="ProtNLM"/>
    </source>
</evidence>
<dbReference type="PANTHER" id="PTHR23227">
    <property type="entry name" value="BUCENTAUR RELATED"/>
    <property type="match status" value="1"/>
</dbReference>